<gene>
    <name evidence="1" type="primary">yutF_4</name>
    <name evidence="1" type="ORF">SDC9_85410</name>
</gene>
<dbReference type="Pfam" id="PF13242">
    <property type="entry name" value="Hydrolase_like"/>
    <property type="match status" value="1"/>
</dbReference>
<dbReference type="AlphaFoldDB" id="A0A644ZD38"/>
<accession>A0A644ZD38</accession>
<dbReference type="InterPro" id="IPR006357">
    <property type="entry name" value="HAD-SF_hydro_IIA"/>
</dbReference>
<dbReference type="PANTHER" id="PTHR19288">
    <property type="entry name" value="4-NITROPHENYLPHOSPHATASE-RELATED"/>
    <property type="match status" value="1"/>
</dbReference>
<comment type="caution">
    <text evidence="1">The sequence shown here is derived from an EMBL/GenBank/DDBJ whole genome shotgun (WGS) entry which is preliminary data.</text>
</comment>
<evidence type="ECO:0000313" key="1">
    <source>
        <dbReference type="EMBL" id="MPM38780.1"/>
    </source>
</evidence>
<organism evidence="1">
    <name type="scientific">bioreactor metagenome</name>
    <dbReference type="NCBI Taxonomy" id="1076179"/>
    <lineage>
        <taxon>unclassified sequences</taxon>
        <taxon>metagenomes</taxon>
        <taxon>ecological metagenomes</taxon>
    </lineage>
</organism>
<dbReference type="Gene3D" id="3.40.50.1000">
    <property type="entry name" value="HAD superfamily/HAD-like"/>
    <property type="match status" value="2"/>
</dbReference>
<proteinExistence type="predicted"/>
<name>A0A644ZD38_9ZZZZ</name>
<dbReference type="GO" id="GO:0016791">
    <property type="term" value="F:phosphatase activity"/>
    <property type="evidence" value="ECO:0007669"/>
    <property type="project" value="TreeGrafter"/>
</dbReference>
<dbReference type="InterPro" id="IPR036412">
    <property type="entry name" value="HAD-like_sf"/>
</dbReference>
<dbReference type="EC" id="3.1.3.-" evidence="1"/>
<dbReference type="NCBIfam" id="TIGR01460">
    <property type="entry name" value="HAD-SF-IIA"/>
    <property type="match status" value="1"/>
</dbReference>
<dbReference type="SUPFAM" id="SSF56784">
    <property type="entry name" value="HAD-like"/>
    <property type="match status" value="1"/>
</dbReference>
<dbReference type="Pfam" id="PF13344">
    <property type="entry name" value="Hydrolase_6"/>
    <property type="match status" value="1"/>
</dbReference>
<dbReference type="EMBL" id="VSSQ01008406">
    <property type="protein sequence ID" value="MPM38780.1"/>
    <property type="molecule type" value="Genomic_DNA"/>
</dbReference>
<reference evidence="1" key="1">
    <citation type="submission" date="2019-08" db="EMBL/GenBank/DDBJ databases">
        <authorList>
            <person name="Kucharzyk K."/>
            <person name="Murdoch R.W."/>
            <person name="Higgins S."/>
            <person name="Loffler F."/>
        </authorList>
    </citation>
    <scope>NUCLEOTIDE SEQUENCE</scope>
</reference>
<protein>
    <submittedName>
        <fullName evidence="1">Acid sugar phosphatase</fullName>
        <ecNumber evidence="1">3.1.3.-</ecNumber>
    </submittedName>
</protein>
<dbReference type="GO" id="GO:0005737">
    <property type="term" value="C:cytoplasm"/>
    <property type="evidence" value="ECO:0007669"/>
    <property type="project" value="TreeGrafter"/>
</dbReference>
<dbReference type="InterPro" id="IPR023214">
    <property type="entry name" value="HAD_sf"/>
</dbReference>
<keyword evidence="1" id="KW-0378">Hydrolase</keyword>
<dbReference type="PANTHER" id="PTHR19288:SF46">
    <property type="entry name" value="HALOACID DEHALOGENASE-LIKE HYDROLASE DOMAIN-CONTAINING PROTEIN 2"/>
    <property type="match status" value="1"/>
</dbReference>
<sequence length="254" mass="27487">MIHKPCVIDLDGTLYCGDEPTPFAGEWIDCLRANAIPFALMTNNPSRSPRQIAQKLNEMGIRVQQDEIITSAEVAVDYLVENGAASVYVLGGEYLSGLAQSRGLTITDDRPDYVLAGHTQSFGYWELAKAAQLLVEGSGFLCTDLDHAIPFEGKMIPHTGALAAYLQAVSGKIPSSTGKPNRCFLDVACKRLNRKPEELLLVGDNLETDIAMGVQYGAETALVLTGITDENKLSASTVLPTYVFRNLGELIAYS</sequence>